<keyword evidence="4 8" id="KW-1133">Transmembrane helix</keyword>
<keyword evidence="5 8" id="KW-0472">Membrane</keyword>
<organism evidence="10 11">
    <name type="scientific">Nocardioides marmoriginsengisoli</name>
    <dbReference type="NCBI Taxonomy" id="661483"/>
    <lineage>
        <taxon>Bacteria</taxon>
        <taxon>Bacillati</taxon>
        <taxon>Actinomycetota</taxon>
        <taxon>Actinomycetes</taxon>
        <taxon>Propionibacteriales</taxon>
        <taxon>Nocardioidaceae</taxon>
        <taxon>Nocardioides</taxon>
    </lineage>
</organism>
<evidence type="ECO:0000313" key="10">
    <source>
        <dbReference type="EMBL" id="RNL65265.1"/>
    </source>
</evidence>
<feature type="domain" description="ABC3 transporter permease C-terminal" evidence="9">
    <location>
        <begin position="764"/>
        <end position="892"/>
    </location>
</feature>
<evidence type="ECO:0000259" key="9">
    <source>
        <dbReference type="Pfam" id="PF02687"/>
    </source>
</evidence>
<evidence type="ECO:0000313" key="11">
    <source>
        <dbReference type="Proteomes" id="UP000267128"/>
    </source>
</evidence>
<dbReference type="Proteomes" id="UP000267128">
    <property type="component" value="Unassembled WGS sequence"/>
</dbReference>
<evidence type="ECO:0000256" key="4">
    <source>
        <dbReference type="ARBA" id="ARBA00022989"/>
    </source>
</evidence>
<feature type="transmembrane region" description="Helical" evidence="8">
    <location>
        <begin position="381"/>
        <end position="405"/>
    </location>
</feature>
<feature type="transmembrane region" description="Helical" evidence="8">
    <location>
        <begin position="288"/>
        <end position="310"/>
    </location>
</feature>
<comment type="subcellular location">
    <subcellularLocation>
        <location evidence="1">Cell membrane</location>
        <topology evidence="1">Multi-pass membrane protein</topology>
    </subcellularLocation>
</comment>
<protein>
    <submittedName>
        <fullName evidence="10">FtsX-like permease family protein</fullName>
    </submittedName>
</protein>
<evidence type="ECO:0000256" key="3">
    <source>
        <dbReference type="ARBA" id="ARBA00022692"/>
    </source>
</evidence>
<feature type="transmembrane region" description="Helical" evidence="8">
    <location>
        <begin position="505"/>
        <end position="524"/>
    </location>
</feature>
<evidence type="ECO:0000256" key="7">
    <source>
        <dbReference type="SAM" id="MobiDB-lite"/>
    </source>
</evidence>
<comment type="caution">
    <text evidence="10">The sequence shown here is derived from an EMBL/GenBank/DDBJ whole genome shotgun (WGS) entry which is preliminary data.</text>
</comment>
<feature type="domain" description="ABC3 transporter permease C-terminal" evidence="9">
    <location>
        <begin position="291"/>
        <end position="410"/>
    </location>
</feature>
<feature type="transmembrane region" description="Helical" evidence="8">
    <location>
        <begin position="865"/>
        <end position="890"/>
    </location>
</feature>
<feature type="region of interest" description="Disordered" evidence="7">
    <location>
        <begin position="69"/>
        <end position="96"/>
    </location>
</feature>
<evidence type="ECO:0000256" key="2">
    <source>
        <dbReference type="ARBA" id="ARBA00022475"/>
    </source>
</evidence>
<dbReference type="PANTHER" id="PTHR30572">
    <property type="entry name" value="MEMBRANE COMPONENT OF TRANSPORTER-RELATED"/>
    <property type="match status" value="1"/>
</dbReference>
<evidence type="ECO:0000256" key="6">
    <source>
        <dbReference type="ARBA" id="ARBA00038076"/>
    </source>
</evidence>
<evidence type="ECO:0000256" key="1">
    <source>
        <dbReference type="ARBA" id="ARBA00004651"/>
    </source>
</evidence>
<comment type="similarity">
    <text evidence="6">Belongs to the ABC-4 integral membrane protein family.</text>
</comment>
<dbReference type="GO" id="GO:0005886">
    <property type="term" value="C:plasma membrane"/>
    <property type="evidence" value="ECO:0007669"/>
    <property type="project" value="UniProtKB-SubCell"/>
</dbReference>
<evidence type="ECO:0000256" key="8">
    <source>
        <dbReference type="SAM" id="Phobius"/>
    </source>
</evidence>
<evidence type="ECO:0000256" key="5">
    <source>
        <dbReference type="ARBA" id="ARBA00023136"/>
    </source>
</evidence>
<keyword evidence="3 8" id="KW-0812">Transmembrane</keyword>
<dbReference type="OrthoDB" id="3405625at2"/>
<dbReference type="Pfam" id="PF02687">
    <property type="entry name" value="FtsX"/>
    <property type="match status" value="2"/>
</dbReference>
<keyword evidence="11" id="KW-1185">Reference proteome</keyword>
<dbReference type="InterPro" id="IPR050250">
    <property type="entry name" value="Macrolide_Exporter_MacB"/>
</dbReference>
<feature type="transmembrane region" description="Helical" evidence="8">
    <location>
        <begin position="807"/>
        <end position="834"/>
    </location>
</feature>
<dbReference type="PANTHER" id="PTHR30572:SF4">
    <property type="entry name" value="ABC TRANSPORTER PERMEASE YTRF"/>
    <property type="match status" value="1"/>
</dbReference>
<gene>
    <name evidence="10" type="ORF">EFK50_04710</name>
</gene>
<proteinExistence type="inferred from homology"/>
<keyword evidence="2" id="KW-1003">Cell membrane</keyword>
<reference evidence="10 11" key="1">
    <citation type="submission" date="2018-11" db="EMBL/GenBank/DDBJ databases">
        <authorList>
            <person name="Li F."/>
        </authorList>
    </citation>
    <scope>NUCLEOTIDE SEQUENCE [LARGE SCALE GENOMIC DNA]</scope>
    <source>
        <strain evidence="10 11">Gsoil 097</strain>
    </source>
</reference>
<dbReference type="InterPro" id="IPR003838">
    <property type="entry name" value="ABC3_permease_C"/>
</dbReference>
<dbReference type="GO" id="GO:0022857">
    <property type="term" value="F:transmembrane transporter activity"/>
    <property type="evidence" value="ECO:0007669"/>
    <property type="project" value="TreeGrafter"/>
</dbReference>
<feature type="transmembrane region" description="Helical" evidence="8">
    <location>
        <begin position="457"/>
        <end position="484"/>
    </location>
</feature>
<dbReference type="EMBL" id="RJSE01000003">
    <property type="protein sequence ID" value="RNL65265.1"/>
    <property type="molecule type" value="Genomic_DNA"/>
</dbReference>
<name>A0A3N0CP90_9ACTN</name>
<feature type="transmembrane region" description="Helical" evidence="8">
    <location>
        <begin position="426"/>
        <end position="445"/>
    </location>
</feature>
<feature type="transmembrane region" description="Helical" evidence="8">
    <location>
        <begin position="759"/>
        <end position="786"/>
    </location>
</feature>
<dbReference type="RefSeq" id="WP_123226368.1">
    <property type="nucleotide sequence ID" value="NZ_RJSE01000003.1"/>
</dbReference>
<sequence>MIAGWRLPLRIARRDALRAKGRSILMLVMIALPVMGVTAADVLIQTQDVSSVESLDRRLGTEAAAKVSYGGERVGRQEQGLDPDSGASGGDVGSMPPPTLATVLAALGGERRGIEVGGSYLSVKTDKGSVEAGGTEVDLEDPLARGLFRLEDGRWPRNADEVVVNAALAQRGPGLGERIRFKIDKSLGGSGTEVERVVVGIAESASVKDWGQVAGPRGSVPLPVRPDASERYWLIGGGPVTWDDVLKLNALGALVVSRSVISDPSPAALAADRALTGESGIDDATVTVAILVVVMALIEVVLLAGPAFAVGARRQARPLALIAASGGTPQQARRVVLATGLVIGTAGAIGGVVLGIAGAAALNPILQRSNGSWFGPFEVPWPHLLGVALFGLISALVAAVVPAWIASRQDVVAVLAGRRGDRRPSARSPFIGVALVGAGIALAALGAGQRQTTSASFIALSAICCVLGMLFLVPVVVVGFARLGRRLPLALRFAVRDAARHRTRTTPAVAAVAATVMGVIAFGIGTSSDEARNEATYVPSLPMGSASVGADDGSGDPVAWGPYVDAVAAELPDARIDQVRGIPYVGPGGISTSIGFTGPDDTPLLSSFSSNLGSGVYVYDGDLPEFIAAIDGFDAAAAEKTLAAGGAVVFADDDRPVRAVDITVESYDQNGMTDEETTAGEKNVPAIAFDLRGRAPGTGIIPRAMAKRLGLGVTTVGLVVNGATISKAQQKDIDERLNSLSPSGFLYVERGYQTPPDIWLVQLVLGGLGAILMLGGTLTATFLALSDARPDLATLSAVGAAPRVRRGVAAAYALAVGGIGALLGVVIGFVPGIAVTYPLTSQGWQTCSAQSCFSSSDFQPDHYLAVPWLLIGGVVVLLPLLCAAIVWVFARSRLPLVARLS</sequence>
<accession>A0A3N0CP90</accession>
<dbReference type="AlphaFoldDB" id="A0A3N0CP90"/>
<feature type="transmembrane region" description="Helical" evidence="8">
    <location>
        <begin position="335"/>
        <end position="361"/>
    </location>
</feature>